<reference evidence="1 2" key="1">
    <citation type="submission" date="2019-01" db="EMBL/GenBank/DDBJ databases">
        <title>Draft genome sequences of three monokaryotic isolates of the white-rot basidiomycete fungus Dichomitus squalens.</title>
        <authorList>
            <consortium name="DOE Joint Genome Institute"/>
            <person name="Lopez S.C."/>
            <person name="Andreopoulos B."/>
            <person name="Pangilinan J."/>
            <person name="Lipzen A."/>
            <person name="Riley R."/>
            <person name="Ahrendt S."/>
            <person name="Ng V."/>
            <person name="Barry K."/>
            <person name="Daum C."/>
            <person name="Grigoriev I.V."/>
            <person name="Hilden K.S."/>
            <person name="Makela M.R."/>
            <person name="de Vries R.P."/>
        </authorList>
    </citation>
    <scope>NUCLEOTIDE SEQUENCE [LARGE SCALE GENOMIC DNA]</scope>
    <source>
        <strain evidence="1 2">CBS 464.89</strain>
    </source>
</reference>
<sequence length="155" mass="17541">MSMDGIVNELFFTGPGDPRHKCVAIGYHNTVPIVYKFETVDLPQGTRTTVTFNEQTVVAYFDWAVCNHLGSILRGGDRTPMADFVSRGSIDTARQFQTVMNGREIFEWRRLGNRQPYAYELFSITPETTARIATYDPTPKDVPKLGRATVLEQMD</sequence>
<gene>
    <name evidence="1" type="ORF">BD310DRAFT_957514</name>
</gene>
<organism evidence="1 2">
    <name type="scientific">Dichomitus squalens</name>
    <dbReference type="NCBI Taxonomy" id="114155"/>
    <lineage>
        <taxon>Eukaryota</taxon>
        <taxon>Fungi</taxon>
        <taxon>Dikarya</taxon>
        <taxon>Basidiomycota</taxon>
        <taxon>Agaricomycotina</taxon>
        <taxon>Agaricomycetes</taxon>
        <taxon>Polyporales</taxon>
        <taxon>Polyporaceae</taxon>
        <taxon>Dichomitus</taxon>
    </lineage>
</organism>
<dbReference type="EMBL" id="ML145103">
    <property type="protein sequence ID" value="TBU60688.1"/>
    <property type="molecule type" value="Genomic_DNA"/>
</dbReference>
<dbReference type="AlphaFoldDB" id="A0A4V2K8N6"/>
<dbReference type="Proteomes" id="UP000292082">
    <property type="component" value="Unassembled WGS sequence"/>
</dbReference>
<keyword evidence="2" id="KW-1185">Reference proteome</keyword>
<proteinExistence type="predicted"/>
<evidence type="ECO:0000313" key="2">
    <source>
        <dbReference type="Proteomes" id="UP000292082"/>
    </source>
</evidence>
<accession>A0A4V2K8N6</accession>
<name>A0A4V2K8N6_9APHY</name>
<evidence type="ECO:0000313" key="1">
    <source>
        <dbReference type="EMBL" id="TBU60688.1"/>
    </source>
</evidence>
<protein>
    <submittedName>
        <fullName evidence="1">Uncharacterized protein</fullName>
    </submittedName>
</protein>